<name>F0EG02_ENTCA</name>
<reference evidence="1 2" key="1">
    <citation type="submission" date="2011-01" db="EMBL/GenBank/DDBJ databases">
        <authorList>
            <person name="Muzny D."/>
            <person name="Qin X."/>
            <person name="Deng J."/>
            <person name="Jiang H."/>
            <person name="Liu Y."/>
            <person name="Qu J."/>
            <person name="Song X.-Z."/>
            <person name="Zhang L."/>
            <person name="Thornton R."/>
            <person name="Coyle M."/>
            <person name="Francisco L."/>
            <person name="Jackson L."/>
            <person name="Javaid M."/>
            <person name="Korchina V."/>
            <person name="Kovar C."/>
            <person name="Mata R."/>
            <person name="Mathew T."/>
            <person name="Ngo R."/>
            <person name="Nguyen L."/>
            <person name="Nguyen N."/>
            <person name="Okwuonu G."/>
            <person name="Ongeri F."/>
            <person name="Pham C."/>
            <person name="Simmons D."/>
            <person name="Wilczek-Boney K."/>
            <person name="Hale W."/>
            <person name="Jakkamsetti A."/>
            <person name="Pham P."/>
            <person name="Ruth R."/>
            <person name="San Lucas F."/>
            <person name="Warren J."/>
            <person name="Zhang J."/>
            <person name="Zhao Z."/>
            <person name="Zhou C."/>
            <person name="Zhu D."/>
            <person name="Lee S."/>
            <person name="Bess C."/>
            <person name="Blankenburg K."/>
            <person name="Forbes L."/>
            <person name="Fu Q."/>
            <person name="Gubbala S."/>
            <person name="Hirani K."/>
            <person name="Jayaseelan J.C."/>
            <person name="Lara F."/>
            <person name="Munidasa M."/>
            <person name="Palculict T."/>
            <person name="Patil S."/>
            <person name="Pu L.-L."/>
            <person name="Saada N."/>
            <person name="Tang L."/>
            <person name="Weissenberger G."/>
            <person name="Zhu Y."/>
            <person name="Hemphill L."/>
            <person name="Shang Y."/>
            <person name="Youmans B."/>
            <person name="Ayvaz T."/>
            <person name="Ross M."/>
            <person name="Santibanez J."/>
            <person name="Aqrawi P."/>
            <person name="Gross S."/>
            <person name="Joshi V."/>
            <person name="Fowler G."/>
            <person name="Nazareth L."/>
            <person name="Reid J."/>
            <person name="Worley K."/>
            <person name="Petrosino J."/>
            <person name="Highlander S."/>
            <person name="Gibbs R."/>
        </authorList>
    </citation>
    <scope>NUCLEOTIDE SEQUENCE [LARGE SCALE GENOMIC DNA]</scope>
    <source>
        <strain evidence="1 2">ATCC 12755</strain>
    </source>
</reference>
<sequence length="339" mass="38499">MQTAPFSCYFTLFSKIKKWKLLHFSILSKKIVKNRWKQLHFFVDIAIMEKIREELHAMTQISLTIYDQKHQVKQGKRAPESESTLLQATAEDFVTLASQECCYEDGDKIVVSLSRSGQFVWVTLDETLATTLVYIKGNEWIYPVNLSKNAKEAAPEGRFAGKSHYLSVRVATKEELAAYRNVALNPHDQKEFLGAYPHAHANVETRDDATFFACNAIDGIFANTSHGNYPYGSWGINQQADAALTIDFGHEVSIDQCALTLRADFPHDSYWQQVTLAFSDGSQEILHTVKSSQPQRFSFQPRTVTWVKLHELIQNDDPSPFPALTQIEVFGRSIQEENA</sequence>
<comment type="caution">
    <text evidence="1">The sequence shown here is derived from an EMBL/GenBank/DDBJ whole genome shotgun (WGS) entry which is preliminary data.</text>
</comment>
<organism evidence="1 2">
    <name type="scientific">Enterococcus casseliflavus ATCC 12755</name>
    <dbReference type="NCBI Taxonomy" id="888066"/>
    <lineage>
        <taxon>Bacteria</taxon>
        <taxon>Bacillati</taxon>
        <taxon>Bacillota</taxon>
        <taxon>Bacilli</taxon>
        <taxon>Lactobacillales</taxon>
        <taxon>Enterococcaceae</taxon>
        <taxon>Enterococcus</taxon>
    </lineage>
</organism>
<dbReference type="SUPFAM" id="SSF49785">
    <property type="entry name" value="Galactose-binding domain-like"/>
    <property type="match status" value="1"/>
</dbReference>
<evidence type="ECO:0000313" key="1">
    <source>
        <dbReference type="EMBL" id="EGC70722.1"/>
    </source>
</evidence>
<evidence type="ECO:0000313" key="2">
    <source>
        <dbReference type="Proteomes" id="UP000004835"/>
    </source>
</evidence>
<dbReference type="Proteomes" id="UP000004835">
    <property type="component" value="Unassembled WGS sequence"/>
</dbReference>
<dbReference type="Gene3D" id="2.60.120.260">
    <property type="entry name" value="Galactose-binding domain-like"/>
    <property type="match status" value="1"/>
</dbReference>
<accession>F0EG02</accession>
<dbReference type="InterPro" id="IPR008979">
    <property type="entry name" value="Galactose-bd-like_sf"/>
</dbReference>
<proteinExistence type="predicted"/>
<gene>
    <name evidence="1" type="ORF">HMPREF9087_0099</name>
</gene>
<dbReference type="EMBL" id="AEWT01000002">
    <property type="protein sequence ID" value="EGC70722.1"/>
    <property type="molecule type" value="Genomic_DNA"/>
</dbReference>
<protein>
    <submittedName>
        <fullName evidence="1">Uncharacterized protein</fullName>
    </submittedName>
</protein>
<dbReference type="AlphaFoldDB" id="F0EG02"/>
<dbReference type="HOGENOM" id="CLU_070538_0_0_9"/>